<evidence type="ECO:0000313" key="16">
    <source>
        <dbReference type="WBParaSite" id="ACAC_0000362601-mRNA-1"/>
    </source>
</evidence>
<dbReference type="Pfam" id="PF00858">
    <property type="entry name" value="ASC"/>
    <property type="match status" value="1"/>
</dbReference>
<feature type="transmembrane region" description="Helical" evidence="14">
    <location>
        <begin position="147"/>
        <end position="168"/>
    </location>
</feature>
<keyword evidence="5 13" id="KW-0812">Transmembrane</keyword>
<reference evidence="15" key="1">
    <citation type="submission" date="2012-09" db="EMBL/GenBank/DDBJ databases">
        <authorList>
            <person name="Martin A.A."/>
        </authorList>
    </citation>
    <scope>NUCLEOTIDE SEQUENCE</scope>
</reference>
<evidence type="ECO:0000256" key="1">
    <source>
        <dbReference type="ARBA" id="ARBA00004141"/>
    </source>
</evidence>
<evidence type="ECO:0000256" key="3">
    <source>
        <dbReference type="ARBA" id="ARBA00022448"/>
    </source>
</evidence>
<evidence type="ECO:0000256" key="7">
    <source>
        <dbReference type="ARBA" id="ARBA00023053"/>
    </source>
</evidence>
<dbReference type="InterPro" id="IPR001873">
    <property type="entry name" value="ENaC"/>
</dbReference>
<keyword evidence="12 13" id="KW-0407">Ion channel</keyword>
<dbReference type="Proteomes" id="UP000035642">
    <property type="component" value="Unassembled WGS sequence"/>
</dbReference>
<evidence type="ECO:0000256" key="12">
    <source>
        <dbReference type="ARBA" id="ARBA00023303"/>
    </source>
</evidence>
<evidence type="ECO:0000256" key="2">
    <source>
        <dbReference type="ARBA" id="ARBA00007193"/>
    </source>
</evidence>
<keyword evidence="11 13" id="KW-0739">Sodium transport</keyword>
<evidence type="ECO:0000256" key="8">
    <source>
        <dbReference type="ARBA" id="ARBA00023065"/>
    </source>
</evidence>
<evidence type="ECO:0000256" key="5">
    <source>
        <dbReference type="ARBA" id="ARBA00022692"/>
    </source>
</evidence>
<protein>
    <submittedName>
        <fullName evidence="16">Amiloride-sensitive sodium channel</fullName>
    </submittedName>
</protein>
<keyword evidence="6 14" id="KW-1133">Transmembrane helix</keyword>
<accession>A0A0K0D0N4</accession>
<evidence type="ECO:0000256" key="11">
    <source>
        <dbReference type="ARBA" id="ARBA00023201"/>
    </source>
</evidence>
<dbReference type="AlphaFoldDB" id="A0A0K0D0N4"/>
<keyword evidence="8 13" id="KW-0406">Ion transport</keyword>
<evidence type="ECO:0000313" key="15">
    <source>
        <dbReference type="Proteomes" id="UP000035642"/>
    </source>
</evidence>
<dbReference type="WBParaSite" id="ACAC_0000362601-mRNA-1">
    <property type="protein sequence ID" value="ACAC_0000362601-mRNA-1"/>
    <property type="gene ID" value="ACAC_0000362601"/>
</dbReference>
<keyword evidence="7" id="KW-0915">Sodium</keyword>
<keyword evidence="4 13" id="KW-0894">Sodium channel</keyword>
<dbReference type="PANTHER" id="PTHR11690:SF267">
    <property type="entry name" value="DEGENERIN MEC-10"/>
    <property type="match status" value="1"/>
</dbReference>
<comment type="similarity">
    <text evidence="2 13">Belongs to the amiloride-sensitive sodium channel (TC 1.A.6) family.</text>
</comment>
<proteinExistence type="inferred from homology"/>
<reference evidence="16" key="2">
    <citation type="submission" date="2017-02" db="UniProtKB">
        <authorList>
            <consortium name="WormBaseParasite"/>
        </authorList>
    </citation>
    <scope>IDENTIFICATION</scope>
</reference>
<organism evidence="15 16">
    <name type="scientific">Angiostrongylus cantonensis</name>
    <name type="common">Rat lungworm</name>
    <dbReference type="NCBI Taxonomy" id="6313"/>
    <lineage>
        <taxon>Eukaryota</taxon>
        <taxon>Metazoa</taxon>
        <taxon>Ecdysozoa</taxon>
        <taxon>Nematoda</taxon>
        <taxon>Chromadorea</taxon>
        <taxon>Rhabditida</taxon>
        <taxon>Rhabditina</taxon>
        <taxon>Rhabditomorpha</taxon>
        <taxon>Strongyloidea</taxon>
        <taxon>Metastrongylidae</taxon>
        <taxon>Angiostrongylus</taxon>
    </lineage>
</organism>
<dbReference type="GO" id="GO:0015280">
    <property type="term" value="F:ligand-gated sodium channel activity"/>
    <property type="evidence" value="ECO:0007669"/>
    <property type="project" value="TreeGrafter"/>
</dbReference>
<keyword evidence="10" id="KW-0325">Glycoprotein</keyword>
<dbReference type="STRING" id="6313.A0A0K0D0N4"/>
<comment type="subcellular location">
    <subcellularLocation>
        <location evidence="1">Membrane</location>
        <topology evidence="1">Multi-pass membrane protein</topology>
    </subcellularLocation>
</comment>
<name>A0A0K0D0N4_ANGCA</name>
<sequence length="308" mass="35594">MARVSEANRGHRSPSDYSTYLASDTNFLKAAEIMTTYAYGECSNNNDREIQILQCDLLTEDGGHEIDPTRLDYKWENPQSFLYDEFLEPLLKSFHKRLKKLVDRQMDHRLTIVFRDRIRWHLKEFCYKTSSHGIPMLGQAPNMIYRIVWIILLSGCAFTFVYEAIAVVDKYYRMDKITDIQLKFDTAPFPSITLCNLNPYRDSKIRDDETVNKILNIFKAVMRVAATAGDLERLKEAGVMKRAIRKRSDGTSGIFEPVNSVCICEEDEECEADPGKVPTESDTMCICAFDRVSHDAWPCHPNVLWFEI</sequence>
<evidence type="ECO:0000256" key="14">
    <source>
        <dbReference type="SAM" id="Phobius"/>
    </source>
</evidence>
<evidence type="ECO:0000256" key="10">
    <source>
        <dbReference type="ARBA" id="ARBA00023180"/>
    </source>
</evidence>
<evidence type="ECO:0000256" key="6">
    <source>
        <dbReference type="ARBA" id="ARBA00022989"/>
    </source>
</evidence>
<evidence type="ECO:0000256" key="4">
    <source>
        <dbReference type="ARBA" id="ARBA00022461"/>
    </source>
</evidence>
<keyword evidence="15" id="KW-1185">Reference proteome</keyword>
<dbReference type="PANTHER" id="PTHR11690">
    <property type="entry name" value="AMILORIDE-SENSITIVE SODIUM CHANNEL-RELATED"/>
    <property type="match status" value="1"/>
</dbReference>
<dbReference type="PRINTS" id="PR01078">
    <property type="entry name" value="AMINACHANNEL"/>
</dbReference>
<evidence type="ECO:0000256" key="9">
    <source>
        <dbReference type="ARBA" id="ARBA00023136"/>
    </source>
</evidence>
<dbReference type="GO" id="GO:0005886">
    <property type="term" value="C:plasma membrane"/>
    <property type="evidence" value="ECO:0007669"/>
    <property type="project" value="TreeGrafter"/>
</dbReference>
<keyword evidence="9 14" id="KW-0472">Membrane</keyword>
<keyword evidence="3 13" id="KW-0813">Transport</keyword>
<evidence type="ECO:0000256" key="13">
    <source>
        <dbReference type="RuleBase" id="RU000679"/>
    </source>
</evidence>